<comment type="similarity">
    <text evidence="1">Belongs to the Cyclase 1 superfamily.</text>
</comment>
<reference evidence="2" key="1">
    <citation type="journal article" date="2020" name="Microb. Genom.">
        <title>Genetic diversity of clinical and environmental Mucorales isolates obtained from an investigation of mucormycosis cases among solid organ transplant recipients.</title>
        <authorList>
            <person name="Nguyen M.H."/>
            <person name="Kaul D."/>
            <person name="Muto C."/>
            <person name="Cheng S.J."/>
            <person name="Richter R.A."/>
            <person name="Bruno V.M."/>
            <person name="Liu G."/>
            <person name="Beyhan S."/>
            <person name="Sundermann A.J."/>
            <person name="Mounaud S."/>
            <person name="Pasculle A.W."/>
            <person name="Nierman W.C."/>
            <person name="Driscoll E."/>
            <person name="Cumbie R."/>
            <person name="Clancy C.J."/>
            <person name="Dupont C.L."/>
        </authorList>
    </citation>
    <scope>NUCLEOTIDE SEQUENCE</scope>
    <source>
        <strain evidence="2">GL16</strain>
    </source>
</reference>
<evidence type="ECO:0008006" key="4">
    <source>
        <dbReference type="Google" id="ProtNLM"/>
    </source>
</evidence>
<evidence type="ECO:0000256" key="1">
    <source>
        <dbReference type="ARBA" id="ARBA00007865"/>
    </source>
</evidence>
<protein>
    <recommendedName>
        <fullName evidence="4">Cyclase</fullName>
    </recommendedName>
</protein>
<dbReference type="OrthoDB" id="5396at2759"/>
<comment type="caution">
    <text evidence="2">The sequence shown here is derived from an EMBL/GenBank/DDBJ whole genome shotgun (WGS) entry which is preliminary data.</text>
</comment>
<dbReference type="EMBL" id="JAANIT010000582">
    <property type="protein sequence ID" value="KAG1546271.1"/>
    <property type="molecule type" value="Genomic_DNA"/>
</dbReference>
<evidence type="ECO:0000313" key="2">
    <source>
        <dbReference type="EMBL" id="KAG1546271.1"/>
    </source>
</evidence>
<dbReference type="AlphaFoldDB" id="A0A9P6YFK5"/>
<dbReference type="GO" id="GO:0004061">
    <property type="term" value="F:arylformamidase activity"/>
    <property type="evidence" value="ECO:0007669"/>
    <property type="project" value="InterPro"/>
</dbReference>
<dbReference type="GO" id="GO:0019441">
    <property type="term" value="P:L-tryptophan catabolic process to kynurenine"/>
    <property type="evidence" value="ECO:0007669"/>
    <property type="project" value="InterPro"/>
</dbReference>
<dbReference type="Gene3D" id="3.50.30.50">
    <property type="entry name" value="Putative cyclase"/>
    <property type="match status" value="1"/>
</dbReference>
<dbReference type="PANTHER" id="PTHR34861">
    <property type="match status" value="1"/>
</dbReference>
<dbReference type="SUPFAM" id="SSF102198">
    <property type="entry name" value="Putative cyclase"/>
    <property type="match status" value="1"/>
</dbReference>
<dbReference type="Proteomes" id="UP000717996">
    <property type="component" value="Unassembled WGS sequence"/>
</dbReference>
<dbReference type="Pfam" id="PF04199">
    <property type="entry name" value="Cyclase"/>
    <property type="match status" value="1"/>
</dbReference>
<name>A0A9P6YFK5_RHIOR</name>
<evidence type="ECO:0000313" key="3">
    <source>
        <dbReference type="Proteomes" id="UP000717996"/>
    </source>
</evidence>
<gene>
    <name evidence="2" type="ORF">G6F51_004981</name>
</gene>
<dbReference type="InterPro" id="IPR037175">
    <property type="entry name" value="KFase_sf"/>
</dbReference>
<accession>A0A9P6YFK5</accession>
<organism evidence="2 3">
    <name type="scientific">Rhizopus oryzae</name>
    <name type="common">Mucormycosis agent</name>
    <name type="synonym">Rhizopus arrhizus var. delemar</name>
    <dbReference type="NCBI Taxonomy" id="64495"/>
    <lineage>
        <taxon>Eukaryota</taxon>
        <taxon>Fungi</taxon>
        <taxon>Fungi incertae sedis</taxon>
        <taxon>Mucoromycota</taxon>
        <taxon>Mucoromycotina</taxon>
        <taxon>Mucoromycetes</taxon>
        <taxon>Mucorales</taxon>
        <taxon>Mucorineae</taxon>
        <taxon>Rhizopodaceae</taxon>
        <taxon>Rhizopus</taxon>
    </lineage>
</organism>
<sequence length="324" mass="36308">MTGSKLPTYDELPIDSKYPPHTAWGLWGEDDNYGTLNLLTEEIVAKAAKCVRRGAVFPLNWKLESPQPALFGRSSIDHSYKALVDGDMAFDDVYNNFNTQSSTQWDGLRHVCHISSGLFYNGVKPSEVARGNPESSGRLAIHHMARRGIAGRAVLLDYARWAEKNRPNFNPFERDEITVEELDQVAAAQGVTFEQGDILLLRTGWMAAYEKYGDRIHDFIKDLEQPSCAGVKACQDTYRWFWNHHFAAVASDCFPFEAFPPKDWSDSCHAMFLGGWGMPIGEMFSLEELAKDSAEDGVYTYFFTSAPLNKENGVASPPNAICVK</sequence>
<proteinExistence type="inferred from homology"/>
<dbReference type="InterPro" id="IPR007325">
    <property type="entry name" value="KFase/CYL"/>
</dbReference>
<dbReference type="PANTHER" id="PTHR34861:SF11">
    <property type="entry name" value="CYCLASE"/>
    <property type="match status" value="1"/>
</dbReference>